<reference evidence="1" key="1">
    <citation type="submission" date="2014-09" db="EMBL/GenBank/DDBJ databases">
        <authorList>
            <person name="Magalhaes I.L.F."/>
            <person name="Oliveira U."/>
            <person name="Santos F.R."/>
            <person name="Vidigal T.H.D.A."/>
            <person name="Brescovit A.D."/>
            <person name="Santos A.J."/>
        </authorList>
    </citation>
    <scope>NUCLEOTIDE SEQUENCE</scope>
    <source>
        <tissue evidence="1">Shoot tissue taken approximately 20 cm above the soil surface</tissue>
    </source>
</reference>
<reference evidence="1" key="2">
    <citation type="journal article" date="2015" name="Data Brief">
        <title>Shoot transcriptome of the giant reed, Arundo donax.</title>
        <authorList>
            <person name="Barrero R.A."/>
            <person name="Guerrero F.D."/>
            <person name="Moolhuijzen P."/>
            <person name="Goolsby J.A."/>
            <person name="Tidwell J."/>
            <person name="Bellgard S.E."/>
            <person name="Bellgard M.I."/>
        </authorList>
    </citation>
    <scope>NUCLEOTIDE SEQUENCE</scope>
    <source>
        <tissue evidence="1">Shoot tissue taken approximately 20 cm above the soil surface</tissue>
    </source>
</reference>
<proteinExistence type="predicted"/>
<protein>
    <submittedName>
        <fullName evidence="1">Uncharacterized protein</fullName>
    </submittedName>
</protein>
<dbReference type="AlphaFoldDB" id="A0A0A8YBE3"/>
<evidence type="ECO:0000313" key="1">
    <source>
        <dbReference type="EMBL" id="JAD22760.1"/>
    </source>
</evidence>
<sequence length="17" mass="1972">MNSYELNMINAKYPAVN</sequence>
<name>A0A0A8YBE3_ARUDO</name>
<organism evidence="1">
    <name type="scientific">Arundo donax</name>
    <name type="common">Giant reed</name>
    <name type="synonym">Donax arundinaceus</name>
    <dbReference type="NCBI Taxonomy" id="35708"/>
    <lineage>
        <taxon>Eukaryota</taxon>
        <taxon>Viridiplantae</taxon>
        <taxon>Streptophyta</taxon>
        <taxon>Embryophyta</taxon>
        <taxon>Tracheophyta</taxon>
        <taxon>Spermatophyta</taxon>
        <taxon>Magnoliopsida</taxon>
        <taxon>Liliopsida</taxon>
        <taxon>Poales</taxon>
        <taxon>Poaceae</taxon>
        <taxon>PACMAD clade</taxon>
        <taxon>Arundinoideae</taxon>
        <taxon>Arundineae</taxon>
        <taxon>Arundo</taxon>
    </lineage>
</organism>
<accession>A0A0A8YBE3</accession>
<dbReference type="EMBL" id="GBRH01275135">
    <property type="protein sequence ID" value="JAD22760.1"/>
    <property type="molecule type" value="Transcribed_RNA"/>
</dbReference>